<organism evidence="2 3">
    <name type="scientific">Hydra vulgaris</name>
    <name type="common">Hydra</name>
    <name type="synonym">Hydra attenuata</name>
    <dbReference type="NCBI Taxonomy" id="6087"/>
    <lineage>
        <taxon>Eukaryota</taxon>
        <taxon>Metazoa</taxon>
        <taxon>Cnidaria</taxon>
        <taxon>Hydrozoa</taxon>
        <taxon>Hydroidolina</taxon>
        <taxon>Anthoathecata</taxon>
        <taxon>Aplanulata</taxon>
        <taxon>Hydridae</taxon>
        <taxon>Hydra</taxon>
    </lineage>
</organism>
<proteinExistence type="predicted"/>
<dbReference type="GeneID" id="136087421"/>
<gene>
    <name evidence="3" type="primary">LOC136087421</name>
</gene>
<dbReference type="RefSeq" id="XP_065666243.1">
    <property type="nucleotide sequence ID" value="XM_065810171.1"/>
</dbReference>
<sequence>MTSFYIVEFIEEDGSVDYVCECWLVGETQCWWPPYKGTKINRVRTKCEIPGDDWSLVGVRILGEAVDDEKTAKTRAKQAEDSSSFEEKAPESRKKILTSRYECGSTSEYSKGQKNKANSLFCPMSSAMSNSNESSLSFSQVTSEFPFTTNKMLPPLKHRNSSNSSCTSAKLISNLHSQEKSCDAYPAIQGNPVKCVSTNTSSEINDVKRRLTSIEYEIKQLKIIMMEVKGLLQERNTPISNEITFNVISSPEEFEVLVDRLKDVEVRKNFVQWLSYSNAATIEKSVSRMMSSLFTSEMAKETNRSGKNGKMAMNLIEDLVKESVRKKHCNAENMYIEQALTTYFINSRDRGGRANRKRTHNDALN</sequence>
<evidence type="ECO:0000313" key="3">
    <source>
        <dbReference type="RefSeq" id="XP_065666243.1"/>
    </source>
</evidence>
<reference evidence="3" key="1">
    <citation type="submission" date="2025-08" db="UniProtKB">
        <authorList>
            <consortium name="RefSeq"/>
        </authorList>
    </citation>
    <scope>IDENTIFICATION</scope>
</reference>
<evidence type="ECO:0000256" key="1">
    <source>
        <dbReference type="SAM" id="MobiDB-lite"/>
    </source>
</evidence>
<name>A0ABM4CWC6_HYDVU</name>
<keyword evidence="2" id="KW-1185">Reference proteome</keyword>
<evidence type="ECO:0000313" key="2">
    <source>
        <dbReference type="Proteomes" id="UP001652625"/>
    </source>
</evidence>
<dbReference type="Proteomes" id="UP001652625">
    <property type="component" value="Chromosome 11"/>
</dbReference>
<accession>A0ABM4CWC6</accession>
<protein>
    <submittedName>
        <fullName evidence="3">Uncharacterized protein LOC136087421</fullName>
    </submittedName>
</protein>
<feature type="region of interest" description="Disordered" evidence="1">
    <location>
        <begin position="69"/>
        <end position="93"/>
    </location>
</feature>